<dbReference type="Proteomes" id="UP000017118">
    <property type="component" value="Chromosome"/>
</dbReference>
<name>U5MQG4_CLOSA</name>
<dbReference type="HOGENOM" id="CLU_1640848_0_0_9"/>
<dbReference type="InterPro" id="IPR028976">
    <property type="entry name" value="CheC-like_sf"/>
</dbReference>
<dbReference type="OrthoDB" id="9788100at2"/>
<dbReference type="PATRIC" id="fig|1345695.10.peg.2374"/>
<dbReference type="GeneID" id="55474505"/>
<dbReference type="GO" id="GO:0006935">
    <property type="term" value="P:chemotaxis"/>
    <property type="evidence" value="ECO:0007669"/>
    <property type="project" value="UniProtKB-KW"/>
</dbReference>
<organism evidence="3 4">
    <name type="scientific">Clostridium saccharobutylicum DSM 13864</name>
    <dbReference type="NCBI Taxonomy" id="1345695"/>
    <lineage>
        <taxon>Bacteria</taxon>
        <taxon>Bacillati</taxon>
        <taxon>Bacillota</taxon>
        <taxon>Clostridia</taxon>
        <taxon>Eubacteriales</taxon>
        <taxon>Clostridiaceae</taxon>
        <taxon>Clostridium</taxon>
    </lineage>
</organism>
<dbReference type="InterPro" id="IPR028051">
    <property type="entry name" value="CheX-like_dom"/>
</dbReference>
<dbReference type="eggNOG" id="COG1406">
    <property type="taxonomic scope" value="Bacteria"/>
</dbReference>
<dbReference type="Pfam" id="PF13690">
    <property type="entry name" value="CheX"/>
    <property type="match status" value="1"/>
</dbReference>
<dbReference type="InterPro" id="IPR038756">
    <property type="entry name" value="CheX-like"/>
</dbReference>
<gene>
    <name evidence="3" type="ORF">CLSA_c20460</name>
</gene>
<accession>U5MQG4</accession>
<feature type="domain" description="Chemotaxis phosphatase CheX-like" evidence="2">
    <location>
        <begin position="43"/>
        <end position="132"/>
    </location>
</feature>
<dbReference type="RefSeq" id="WP_022746108.1">
    <property type="nucleotide sequence ID" value="NC_022571.1"/>
</dbReference>
<dbReference type="KEGG" id="csb:CLSA_c20460"/>
<keyword evidence="4" id="KW-1185">Reference proteome</keyword>
<protein>
    <submittedName>
        <fullName evidence="3">Inhibitor of MCP methylation</fullName>
    </submittedName>
</protein>
<reference evidence="3 4" key="1">
    <citation type="journal article" date="2013" name="Genome Announc.">
        <title>Complete Genome Sequence of the Solvent Producer Clostridium saccharobutylicum NCP262 (DSM 13864).</title>
        <authorList>
            <person name="Poehlein A."/>
            <person name="Hartwich K."/>
            <person name="Krabben P."/>
            <person name="Ehrenreich A."/>
            <person name="Liebl W."/>
            <person name="Durre P."/>
            <person name="Gottschalk G."/>
            <person name="Daniel R."/>
        </authorList>
    </citation>
    <scope>NUCLEOTIDE SEQUENCE [LARGE SCALE GENOMIC DNA]</scope>
    <source>
        <strain evidence="3">DSM 13864</strain>
    </source>
</reference>
<dbReference type="CDD" id="cd17906">
    <property type="entry name" value="CheX"/>
    <property type="match status" value="1"/>
</dbReference>
<dbReference type="PANTHER" id="PTHR39452:SF1">
    <property type="entry name" value="CHEY-P PHOSPHATASE CHEX"/>
    <property type="match status" value="1"/>
</dbReference>
<dbReference type="SUPFAM" id="SSF103039">
    <property type="entry name" value="CheC-like"/>
    <property type="match status" value="1"/>
</dbReference>
<evidence type="ECO:0000313" key="4">
    <source>
        <dbReference type="Proteomes" id="UP000017118"/>
    </source>
</evidence>
<evidence type="ECO:0000259" key="2">
    <source>
        <dbReference type="Pfam" id="PF13690"/>
    </source>
</evidence>
<dbReference type="EMBL" id="CP006721">
    <property type="protein sequence ID" value="AGX43029.1"/>
    <property type="molecule type" value="Genomic_DNA"/>
</dbReference>
<dbReference type="AlphaFoldDB" id="U5MQG4"/>
<sequence length="161" mass="17438">MNTSFVTAFTDNIITTFIKMADIKLTSDGEAYKDNSDITSFGITSIISFAGKGKGRLLLDIETNLAMKIAKNIMGEDYDNPRDDMLLATIGELNNTITGAAITDINNSFSVSLRLSPPIVFTGKDVVIAIPKINSISRIYTTEYGNLKMNIAFEGGSFDGC</sequence>
<evidence type="ECO:0000313" key="3">
    <source>
        <dbReference type="EMBL" id="AGX43029.1"/>
    </source>
</evidence>
<dbReference type="PANTHER" id="PTHR39452">
    <property type="entry name" value="CHEY-P PHOSPHATASE CHEX"/>
    <property type="match status" value="1"/>
</dbReference>
<dbReference type="Gene3D" id="3.40.1550.10">
    <property type="entry name" value="CheC-like"/>
    <property type="match status" value="1"/>
</dbReference>
<proteinExistence type="predicted"/>
<evidence type="ECO:0000256" key="1">
    <source>
        <dbReference type="ARBA" id="ARBA00022500"/>
    </source>
</evidence>
<keyword evidence="1" id="KW-0145">Chemotaxis</keyword>